<evidence type="ECO:0000313" key="5">
    <source>
        <dbReference type="EMBL" id="MBB6171930.1"/>
    </source>
</evidence>
<accession>A0A7W9YH98</accession>
<evidence type="ECO:0000313" key="6">
    <source>
        <dbReference type="Proteomes" id="UP000546642"/>
    </source>
</evidence>
<dbReference type="SMART" id="SM00116">
    <property type="entry name" value="CBS"/>
    <property type="match status" value="2"/>
</dbReference>
<dbReference type="AlphaFoldDB" id="A0A7W9YH98"/>
<dbReference type="Pfam" id="PF04972">
    <property type="entry name" value="BON"/>
    <property type="match status" value="1"/>
</dbReference>
<keyword evidence="6" id="KW-1185">Reference proteome</keyword>
<keyword evidence="1 2" id="KW-0129">CBS domain</keyword>
<feature type="domain" description="CBS" evidence="4">
    <location>
        <begin position="106"/>
        <end position="163"/>
    </location>
</feature>
<feature type="domain" description="BON" evidence="3">
    <location>
        <begin position="159"/>
        <end position="228"/>
    </location>
</feature>
<protein>
    <submittedName>
        <fullName evidence="5">CBS domain-containing protein</fullName>
    </submittedName>
</protein>
<dbReference type="SUPFAM" id="SSF54631">
    <property type="entry name" value="CBS-domain pair"/>
    <property type="match status" value="1"/>
</dbReference>
<gene>
    <name evidence="5" type="ORF">HNR23_001990</name>
</gene>
<dbReference type="RefSeq" id="WP_184075239.1">
    <property type="nucleotide sequence ID" value="NZ_JACHDS010000001.1"/>
</dbReference>
<dbReference type="CDD" id="cd02205">
    <property type="entry name" value="CBS_pair_SF"/>
    <property type="match status" value="1"/>
</dbReference>
<dbReference type="InterPro" id="IPR017080">
    <property type="entry name" value="UCP036990_CBS_BON"/>
</dbReference>
<reference evidence="5 6" key="1">
    <citation type="submission" date="2020-08" db="EMBL/GenBank/DDBJ databases">
        <title>Sequencing the genomes of 1000 actinobacteria strains.</title>
        <authorList>
            <person name="Klenk H.-P."/>
        </authorList>
    </citation>
    <scope>NUCLEOTIDE SEQUENCE [LARGE SCALE GENOMIC DNA]</scope>
    <source>
        <strain evidence="5 6">DSM 46659</strain>
    </source>
</reference>
<evidence type="ECO:0000259" key="4">
    <source>
        <dbReference type="PROSITE" id="PS51371"/>
    </source>
</evidence>
<sequence>MTATVRDVMTTDVVTIGPDTAFKDIANCIITKNVAALPVVDRGRVVGVVSESDLVHKAEFQPEGDEGHLDSGYREPMRAWLRHALGGVGGASARDKALAEKADRLMSRNVVTAHPDASVVQAARVMDRYDVKQLPVVDEHGHLVGIVSRRDLLRVFVRKDADIARDVGTALGRAPRWLEPGSISFTVQDGMVTLEGRLEQHSHVPVLLQLVQSVDGIVGVHDRLTWNVDDLVRPRTPYLP</sequence>
<dbReference type="Proteomes" id="UP000546642">
    <property type="component" value="Unassembled WGS sequence"/>
</dbReference>
<name>A0A7W9YH98_9ACTN</name>
<dbReference type="InterPro" id="IPR000644">
    <property type="entry name" value="CBS_dom"/>
</dbReference>
<dbReference type="EMBL" id="JACHDS010000001">
    <property type="protein sequence ID" value="MBB6171930.1"/>
    <property type="molecule type" value="Genomic_DNA"/>
</dbReference>
<comment type="caution">
    <text evidence="5">The sequence shown here is derived from an EMBL/GenBank/DDBJ whole genome shotgun (WGS) entry which is preliminary data.</text>
</comment>
<dbReference type="Gene3D" id="3.30.1340.30">
    <property type="match status" value="1"/>
</dbReference>
<dbReference type="Pfam" id="PF00571">
    <property type="entry name" value="CBS"/>
    <property type="match status" value="2"/>
</dbReference>
<evidence type="ECO:0000256" key="2">
    <source>
        <dbReference type="PROSITE-ProRule" id="PRU00703"/>
    </source>
</evidence>
<dbReference type="InterPro" id="IPR051257">
    <property type="entry name" value="Diverse_CBS-Domain"/>
</dbReference>
<proteinExistence type="predicted"/>
<dbReference type="PANTHER" id="PTHR43080:SF29">
    <property type="entry name" value="OS02G0818000 PROTEIN"/>
    <property type="match status" value="1"/>
</dbReference>
<dbReference type="PANTHER" id="PTHR43080">
    <property type="entry name" value="CBS DOMAIN-CONTAINING PROTEIN CBSX3, MITOCHONDRIAL"/>
    <property type="match status" value="1"/>
</dbReference>
<feature type="domain" description="CBS" evidence="4">
    <location>
        <begin position="9"/>
        <end position="66"/>
    </location>
</feature>
<dbReference type="Gene3D" id="3.10.580.10">
    <property type="entry name" value="CBS-domain"/>
    <property type="match status" value="1"/>
</dbReference>
<organism evidence="5 6">
    <name type="scientific">Nocardiopsis mwathae</name>
    <dbReference type="NCBI Taxonomy" id="1472723"/>
    <lineage>
        <taxon>Bacteria</taxon>
        <taxon>Bacillati</taxon>
        <taxon>Actinomycetota</taxon>
        <taxon>Actinomycetes</taxon>
        <taxon>Streptosporangiales</taxon>
        <taxon>Nocardiopsidaceae</taxon>
        <taxon>Nocardiopsis</taxon>
    </lineage>
</organism>
<dbReference type="InterPro" id="IPR007055">
    <property type="entry name" value="BON_dom"/>
</dbReference>
<dbReference type="PIRSF" id="PIRSF036990">
    <property type="entry name" value="UCP036990_CBS_BON"/>
    <property type="match status" value="1"/>
</dbReference>
<evidence type="ECO:0000256" key="1">
    <source>
        <dbReference type="ARBA" id="ARBA00023122"/>
    </source>
</evidence>
<dbReference type="InterPro" id="IPR046342">
    <property type="entry name" value="CBS_dom_sf"/>
</dbReference>
<dbReference type="PROSITE" id="PS51371">
    <property type="entry name" value="CBS"/>
    <property type="match status" value="2"/>
</dbReference>
<evidence type="ECO:0000259" key="3">
    <source>
        <dbReference type="PROSITE" id="PS50914"/>
    </source>
</evidence>
<dbReference type="PROSITE" id="PS50914">
    <property type="entry name" value="BON"/>
    <property type="match status" value="1"/>
</dbReference>